<dbReference type="EMBL" id="ML003154">
    <property type="protein sequence ID" value="RKP34560.1"/>
    <property type="molecule type" value="Genomic_DNA"/>
</dbReference>
<feature type="compositionally biased region" description="Acidic residues" evidence="3">
    <location>
        <begin position="34"/>
        <end position="43"/>
    </location>
</feature>
<keyword evidence="2" id="KW-0175">Coiled coil</keyword>
<dbReference type="Pfam" id="PF07842">
    <property type="entry name" value="GCFC"/>
    <property type="match status" value="1"/>
</dbReference>
<dbReference type="InterPro" id="IPR000467">
    <property type="entry name" value="G_patch_dom"/>
</dbReference>
<dbReference type="GO" id="GO:0071008">
    <property type="term" value="C:U2-type post-mRNA release spliceosomal complex"/>
    <property type="evidence" value="ECO:0007669"/>
    <property type="project" value="TreeGrafter"/>
</dbReference>
<evidence type="ECO:0000259" key="4">
    <source>
        <dbReference type="PROSITE" id="PS50174"/>
    </source>
</evidence>
<dbReference type="InterPro" id="IPR022783">
    <property type="entry name" value="GCFC_dom"/>
</dbReference>
<name>A0A4P9ZQA8_9FUNG</name>
<reference evidence="6" key="1">
    <citation type="journal article" date="2018" name="Nat. Microbiol.">
        <title>Leveraging single-cell genomics to expand the fungal tree of life.</title>
        <authorList>
            <person name="Ahrendt S.R."/>
            <person name="Quandt C.A."/>
            <person name="Ciobanu D."/>
            <person name="Clum A."/>
            <person name="Salamov A."/>
            <person name="Andreopoulos B."/>
            <person name="Cheng J.F."/>
            <person name="Woyke T."/>
            <person name="Pelin A."/>
            <person name="Henrissat B."/>
            <person name="Reynolds N.K."/>
            <person name="Benny G.L."/>
            <person name="Smith M.E."/>
            <person name="James T.Y."/>
            <person name="Grigoriev I.V."/>
        </authorList>
    </citation>
    <scope>NUCLEOTIDE SEQUENCE [LARGE SCALE GENOMIC DNA]</scope>
    <source>
        <strain evidence="6">RSA 468</strain>
    </source>
</reference>
<gene>
    <name evidence="5" type="ORF">BJ085DRAFT_38695</name>
</gene>
<proteinExistence type="inferred from homology"/>
<keyword evidence="5" id="KW-0238">DNA-binding</keyword>
<dbReference type="GO" id="GO:0003677">
    <property type="term" value="F:DNA binding"/>
    <property type="evidence" value="ECO:0007669"/>
    <property type="project" value="UniProtKB-KW"/>
</dbReference>
<comment type="similarity">
    <text evidence="1">Belongs to the TFP11/STIP family.</text>
</comment>
<dbReference type="Proteomes" id="UP000268162">
    <property type="component" value="Unassembled WGS sequence"/>
</dbReference>
<dbReference type="STRING" id="215637.A0A4P9ZQA8"/>
<evidence type="ECO:0000256" key="2">
    <source>
        <dbReference type="SAM" id="Coils"/>
    </source>
</evidence>
<feature type="coiled-coil region" evidence="2">
    <location>
        <begin position="304"/>
        <end position="331"/>
    </location>
</feature>
<feature type="compositionally biased region" description="Low complexity" evidence="3">
    <location>
        <begin position="1"/>
        <end position="20"/>
    </location>
</feature>
<evidence type="ECO:0000256" key="3">
    <source>
        <dbReference type="SAM" id="MobiDB-lite"/>
    </source>
</evidence>
<evidence type="ECO:0000313" key="6">
    <source>
        <dbReference type="Proteomes" id="UP000268162"/>
    </source>
</evidence>
<evidence type="ECO:0000256" key="1">
    <source>
        <dbReference type="ARBA" id="ARBA00010900"/>
    </source>
</evidence>
<keyword evidence="6" id="KW-1185">Reference proteome</keyword>
<protein>
    <submittedName>
        <fullName evidence="5">GC-rich sequence DNA-binding factor-like protein-domain-containing protein</fullName>
    </submittedName>
</protein>
<dbReference type="PANTHER" id="PTHR23329:SF1">
    <property type="entry name" value="TUFTELIN-INTERACTING PROTEIN 11"/>
    <property type="match status" value="1"/>
</dbReference>
<feature type="domain" description="G-patch" evidence="4">
    <location>
        <begin position="104"/>
        <end position="150"/>
    </location>
</feature>
<accession>A0A4P9ZQA8</accession>
<organism evidence="5 6">
    <name type="scientific">Dimargaris cristalligena</name>
    <dbReference type="NCBI Taxonomy" id="215637"/>
    <lineage>
        <taxon>Eukaryota</taxon>
        <taxon>Fungi</taxon>
        <taxon>Fungi incertae sedis</taxon>
        <taxon>Zoopagomycota</taxon>
        <taxon>Kickxellomycotina</taxon>
        <taxon>Dimargaritomycetes</taxon>
        <taxon>Dimargaritales</taxon>
        <taxon>Dimargaritaceae</taxon>
        <taxon>Dimargaris</taxon>
    </lineage>
</organism>
<dbReference type="PANTHER" id="PTHR23329">
    <property type="entry name" value="TUFTELIN-INTERACTING PROTEIN 11-RELATED"/>
    <property type="match status" value="1"/>
</dbReference>
<feature type="region of interest" description="Disordered" evidence="3">
    <location>
        <begin position="1"/>
        <end position="93"/>
    </location>
</feature>
<dbReference type="SMART" id="SM00443">
    <property type="entry name" value="G_patch"/>
    <property type="match status" value="1"/>
</dbReference>
<dbReference type="PROSITE" id="PS50174">
    <property type="entry name" value="G_PATCH"/>
    <property type="match status" value="1"/>
</dbReference>
<dbReference type="Pfam" id="PF01585">
    <property type="entry name" value="G-patch"/>
    <property type="match status" value="1"/>
</dbReference>
<evidence type="ECO:0000313" key="5">
    <source>
        <dbReference type="EMBL" id="RKP34560.1"/>
    </source>
</evidence>
<dbReference type="AlphaFoldDB" id="A0A4P9ZQA8"/>
<sequence length="734" mass="83023">MQVSSSSSATSASDSDSDAPVSPPPQTHPRSDSEASDEPELIDLDAIQETRPTLGLGASRPSFNDSPRSAVPQRAPAISRRGGPGKAPAAPKIDRDFGKFMEHSGGAALKMMTRMGYTFGKGLGKNKEGIVNPIDTKLRPGKMGLAYRGFQEKTKPSHSDELKRYQWKTPIETSDGGDSDSSLSDTGIQFRKATATRSRKEKVIYQTADELISRVESVLQREAVAQPMKIIDMRGPEVREVTDWADLKVTIDTATPSAVLSDLTLNDQGSQGVAIDEDIRLIMDLSRADMDTQQQEDKIQSHRLRALNREREGAETTLKQLQEEIAATESIAALTTQLEELARAFQHSPLDERMAVLSEAEDLVLKLHVDFAGQWSNWHLEELAVSLLASSYQTLWADWVPREEPDFLLDRLTQLRPCMSSHDYLYPGVEVDPSAGATPPTFNRHALATAHHNSIQYSLSTEDQSKLLYLDALRKEDTKMTPYESFIYHLWLPPLRSAIVNEWQLIPTTSSSRSARPSSKIVEDDWALRLLELWKPPLVPCYIYHALLDHVILPKLRQAVDNYQFSRSASDLHVWLHPWLPILGTKMTSIIQSVHHKLGIALKRWHPSESYGLTMLSPWKYLITKYVLPKLKSCLRNEFTIDPRDQKIDAFEWVTRWHDLITPLLLGDVIVTEFFPQWHHTLQIWLAHSPDFEQVMQWYLWWKSLFPEALAKYPKIAAEFRNGVDVINRRATSG</sequence>
<dbReference type="GO" id="GO:0000390">
    <property type="term" value="P:spliceosomal complex disassembly"/>
    <property type="evidence" value="ECO:0007669"/>
    <property type="project" value="InterPro"/>
</dbReference>
<dbReference type="InterPro" id="IPR045211">
    <property type="entry name" value="TFP11/STIP/Ntr1"/>
</dbReference>